<dbReference type="EMBL" id="ANHZ02000027">
    <property type="protein sequence ID" value="EME35633.1"/>
    <property type="molecule type" value="Genomic_DNA"/>
</dbReference>
<gene>
    <name evidence="3" type="ORF">C884_01453</name>
</gene>
<keyword evidence="2" id="KW-0472">Membrane</keyword>
<comment type="caution">
    <text evidence="3">The sequence shown here is derived from an EMBL/GenBank/DDBJ whole genome shotgun (WGS) entry which is preliminary data.</text>
</comment>
<feature type="compositionally biased region" description="Polar residues" evidence="1">
    <location>
        <begin position="1"/>
        <end position="10"/>
    </location>
</feature>
<evidence type="ECO:0000313" key="3">
    <source>
        <dbReference type="EMBL" id="EME35633.1"/>
    </source>
</evidence>
<evidence type="ECO:0000256" key="1">
    <source>
        <dbReference type="SAM" id="MobiDB-lite"/>
    </source>
</evidence>
<proteinExistence type="predicted"/>
<evidence type="ECO:0000256" key="2">
    <source>
        <dbReference type="SAM" id="Phobius"/>
    </source>
</evidence>
<dbReference type="AlphaFoldDB" id="M2XS39"/>
<reference evidence="3 4" key="1">
    <citation type="journal article" date="2014" name="Genome Announc.">
        <title>Draft Genome Sequence of Kocuria palustris PEL.</title>
        <authorList>
            <person name="Sharma G."/>
            <person name="Khatri I."/>
            <person name="Subramanian S."/>
        </authorList>
    </citation>
    <scope>NUCLEOTIDE SEQUENCE [LARGE SCALE GENOMIC DNA]</scope>
    <source>
        <strain evidence="3 4">PEL</strain>
    </source>
</reference>
<accession>M2XS39</accession>
<feature type="compositionally biased region" description="Basic and acidic residues" evidence="1">
    <location>
        <begin position="19"/>
        <end position="29"/>
    </location>
</feature>
<keyword evidence="2" id="KW-1133">Transmembrane helix</keyword>
<dbReference type="Proteomes" id="UP000009877">
    <property type="component" value="Unassembled WGS sequence"/>
</dbReference>
<evidence type="ECO:0000313" key="4">
    <source>
        <dbReference type="Proteomes" id="UP000009877"/>
    </source>
</evidence>
<protein>
    <submittedName>
        <fullName evidence="3">Uncharacterized protein</fullName>
    </submittedName>
</protein>
<feature type="region of interest" description="Disordered" evidence="1">
    <location>
        <begin position="1"/>
        <end position="29"/>
    </location>
</feature>
<sequence>MALTPQQPSQGGPEDDREPEPLKDEIAKEARSSSRGAALFEVRVRRLVLLLVVAIPLIGWIASSLR</sequence>
<keyword evidence="4" id="KW-1185">Reference proteome</keyword>
<name>M2XS39_9MICC</name>
<feature type="transmembrane region" description="Helical" evidence="2">
    <location>
        <begin position="47"/>
        <end position="65"/>
    </location>
</feature>
<organism evidence="3 4">
    <name type="scientific">Kocuria palustris PEL</name>
    <dbReference type="NCBI Taxonomy" id="1236550"/>
    <lineage>
        <taxon>Bacteria</taxon>
        <taxon>Bacillati</taxon>
        <taxon>Actinomycetota</taxon>
        <taxon>Actinomycetes</taxon>
        <taxon>Micrococcales</taxon>
        <taxon>Micrococcaceae</taxon>
        <taxon>Kocuria</taxon>
    </lineage>
</organism>
<keyword evidence="2" id="KW-0812">Transmembrane</keyword>